<gene>
    <name evidence="1" type="ORF">D2V17_17795</name>
</gene>
<comment type="caution">
    <text evidence="1">The sequence shown here is derived from an EMBL/GenBank/DDBJ whole genome shotgun (WGS) entry which is preliminary data.</text>
</comment>
<dbReference type="AlphaFoldDB" id="A0A3A1P481"/>
<proteinExistence type="predicted"/>
<sequence>MVFLEAQGHAGLRVNTANASGRHFVQLVVSEFPQAACEYPILFTKHPETGAFYPGAVMGLEAGRNLYAHEGALPGYRPADLVRQGFYVVDDRIAIDPEDPVFSGGDQPLFDDRGEPTHTLRLIQQAMQQLAQGLQETSAVLDRFVEHRLLEPIDIALDFDDGSHLRLDGLYSVSLDALHALDDDAALALFRHGDLQLAYLQSASVRHIRNLARRRNEQLFAAA</sequence>
<keyword evidence="2" id="KW-1185">Reference proteome</keyword>
<dbReference type="InterPro" id="IPR010836">
    <property type="entry name" value="SapC"/>
</dbReference>
<accession>A0A3A1P481</accession>
<evidence type="ECO:0000313" key="2">
    <source>
        <dbReference type="Proteomes" id="UP000265366"/>
    </source>
</evidence>
<protein>
    <submittedName>
        <fullName evidence="1">Multidrug transporter</fullName>
    </submittedName>
</protein>
<reference evidence="1 2" key="1">
    <citation type="submission" date="2018-08" db="EMBL/GenBank/DDBJ databases">
        <title>Erythrobacter zhengii sp.nov., a bacterium isolated from deep-sea sediment.</title>
        <authorList>
            <person name="Fang C."/>
            <person name="Wu Y.-H."/>
            <person name="Sun C."/>
            <person name="Wang H."/>
            <person name="Cheng H."/>
            <person name="Meng F.-X."/>
            <person name="Wang C.-S."/>
            <person name="Xu X.-W."/>
        </authorList>
    </citation>
    <scope>NUCLEOTIDE SEQUENCE [LARGE SCALE GENOMIC DNA]</scope>
    <source>
        <strain evidence="1 2">CCTCC AB 2015396</strain>
    </source>
</reference>
<dbReference type="Proteomes" id="UP000265366">
    <property type="component" value="Unassembled WGS sequence"/>
</dbReference>
<name>A0A3A1P481_9SPHN</name>
<dbReference type="EMBL" id="QXFM01000139">
    <property type="protein sequence ID" value="RIV81156.1"/>
    <property type="molecule type" value="Genomic_DNA"/>
</dbReference>
<dbReference type="OrthoDB" id="8888710at2"/>
<dbReference type="Pfam" id="PF07277">
    <property type="entry name" value="SapC"/>
    <property type="match status" value="1"/>
</dbReference>
<organism evidence="1 2">
    <name type="scientific">Aurantiacibacter xanthus</name>
    <dbReference type="NCBI Taxonomy" id="1784712"/>
    <lineage>
        <taxon>Bacteria</taxon>
        <taxon>Pseudomonadati</taxon>
        <taxon>Pseudomonadota</taxon>
        <taxon>Alphaproteobacteria</taxon>
        <taxon>Sphingomonadales</taxon>
        <taxon>Erythrobacteraceae</taxon>
        <taxon>Aurantiacibacter</taxon>
    </lineage>
</organism>
<evidence type="ECO:0000313" key="1">
    <source>
        <dbReference type="EMBL" id="RIV81156.1"/>
    </source>
</evidence>